<dbReference type="OrthoDB" id="7839248at2"/>
<dbReference type="AlphaFoldDB" id="A0A640VN36"/>
<comment type="caution">
    <text evidence="1">The sequence shown here is derived from an EMBL/GenBank/DDBJ whole genome shotgun (WGS) entry which is preliminary data.</text>
</comment>
<evidence type="ECO:0000313" key="2">
    <source>
        <dbReference type="Proteomes" id="UP000436522"/>
    </source>
</evidence>
<sequence length="180" mass="19427">MLTATHRSQCIAARRAFMRPGYRSYADVGLDGDYVSPYQLSCGNPSGPVLISYNWLDAPTADTHRDTLARMGYLPQMLFNRVLDLALSLAKMTRNAIYLTHAFHLLPAQRSATVSVADVEASFDAITRHEIAGRPVVALGRVATAACARFGIPHRAVAHPSARGLPIRTKAAQIAEALGG</sequence>
<protein>
    <submittedName>
        <fullName evidence="1">Uncharacterized protein</fullName>
    </submittedName>
</protein>
<reference evidence="1 2" key="1">
    <citation type="submission" date="2019-12" db="EMBL/GenBank/DDBJ databases">
        <title>Roseobacter cerasinus sp. nov., isolated from seawater around aquaculture.</title>
        <authorList>
            <person name="Muramatsu S."/>
            <person name="Takabe Y."/>
            <person name="Mori K."/>
            <person name="Takaichi S."/>
            <person name="Hanada S."/>
        </authorList>
    </citation>
    <scope>NUCLEOTIDE SEQUENCE [LARGE SCALE GENOMIC DNA]</scope>
    <source>
        <strain evidence="1 2">AI77</strain>
    </source>
</reference>
<dbReference type="EMBL" id="BLIV01000001">
    <property type="protein sequence ID" value="GFE48840.1"/>
    <property type="molecule type" value="Genomic_DNA"/>
</dbReference>
<proteinExistence type="predicted"/>
<accession>A0A640VN36</accession>
<organism evidence="1 2">
    <name type="scientific">Roseobacter cerasinus</name>
    <dbReference type="NCBI Taxonomy" id="2602289"/>
    <lineage>
        <taxon>Bacteria</taxon>
        <taxon>Pseudomonadati</taxon>
        <taxon>Pseudomonadota</taxon>
        <taxon>Alphaproteobacteria</taxon>
        <taxon>Rhodobacterales</taxon>
        <taxon>Roseobacteraceae</taxon>
        <taxon>Roseobacter</taxon>
    </lineage>
</organism>
<keyword evidence="2" id="KW-1185">Reference proteome</keyword>
<dbReference type="Proteomes" id="UP000436522">
    <property type="component" value="Unassembled WGS sequence"/>
</dbReference>
<dbReference type="RefSeq" id="WP_159974695.1">
    <property type="nucleotide sequence ID" value="NZ_BLIV01000001.1"/>
</dbReference>
<gene>
    <name evidence="1" type="ORF">So717_05930</name>
</gene>
<evidence type="ECO:0000313" key="1">
    <source>
        <dbReference type="EMBL" id="GFE48840.1"/>
    </source>
</evidence>
<name>A0A640VN36_9RHOB</name>